<dbReference type="PANTHER" id="PTHR30329">
    <property type="entry name" value="STATOR ELEMENT OF FLAGELLAR MOTOR COMPLEX"/>
    <property type="match status" value="1"/>
</dbReference>
<dbReference type="RefSeq" id="WP_103829327.1">
    <property type="nucleotide sequence ID" value="NZ_CP102364.1"/>
</dbReference>
<dbReference type="InterPro" id="IPR000498">
    <property type="entry name" value="OmpA-like_TM_dom"/>
</dbReference>
<keyword evidence="9" id="KW-0998">Cell outer membrane</keyword>
<dbReference type="EMBL" id="KJ754383">
    <property type="protein sequence ID" value="AIA81144.1"/>
    <property type="molecule type" value="Genomic_DNA"/>
</dbReference>
<dbReference type="GO" id="GO:0009279">
    <property type="term" value="C:cell outer membrane"/>
    <property type="evidence" value="ECO:0007669"/>
    <property type="project" value="UniProtKB-SubCell"/>
</dbReference>
<keyword evidence="6" id="KW-0406">Ion transport</keyword>
<comment type="subcellular location">
    <subcellularLocation>
        <location evidence="1">Cell outer membrane</location>
        <topology evidence="1">Multi-pass membrane protein</topology>
    </subcellularLocation>
</comment>
<keyword evidence="3" id="KW-0813">Transport</keyword>
<dbReference type="InterPro" id="IPR006664">
    <property type="entry name" value="OMP_bac"/>
</dbReference>
<feature type="chain" id="PRO_5001585256" evidence="11">
    <location>
        <begin position="24"/>
        <end position="344"/>
    </location>
</feature>
<keyword evidence="5" id="KW-0812">Transmembrane</keyword>
<keyword evidence="7" id="KW-0626">Porin</keyword>
<dbReference type="InterPro" id="IPR050330">
    <property type="entry name" value="Bact_OuterMem_StrucFunc"/>
</dbReference>
<dbReference type="GO" id="GO:0015288">
    <property type="term" value="F:porin activity"/>
    <property type="evidence" value="ECO:0007669"/>
    <property type="project" value="UniProtKB-KW"/>
</dbReference>
<dbReference type="SUPFAM" id="SSF103088">
    <property type="entry name" value="OmpA-like"/>
    <property type="match status" value="1"/>
</dbReference>
<evidence type="ECO:0000259" key="12">
    <source>
        <dbReference type="PROSITE" id="PS51123"/>
    </source>
</evidence>
<evidence type="ECO:0000256" key="11">
    <source>
        <dbReference type="SAM" id="SignalP"/>
    </source>
</evidence>
<dbReference type="InterPro" id="IPR036737">
    <property type="entry name" value="OmpA-like_sf"/>
</dbReference>
<name>A0A060BFG5_AERHY</name>
<dbReference type="InterPro" id="IPR006690">
    <property type="entry name" value="OMPA-like_CS"/>
</dbReference>
<reference evidence="13" key="1">
    <citation type="submission" date="2014-04" db="EMBL/GenBank/DDBJ databases">
        <authorList>
            <person name="Das B.K."/>
            <person name="Sahu I."/>
            <person name="Sahoo D.R."/>
            <person name="Behera B."/>
            <person name="Roy P."/>
        </authorList>
    </citation>
    <scope>NUCLEOTIDE SEQUENCE</scope>
    <source>
        <strain evidence="13">CAHH8</strain>
    </source>
</reference>
<dbReference type="GO" id="GO:0046930">
    <property type="term" value="C:pore complex"/>
    <property type="evidence" value="ECO:0007669"/>
    <property type="project" value="UniProtKB-KW"/>
</dbReference>
<evidence type="ECO:0000256" key="1">
    <source>
        <dbReference type="ARBA" id="ARBA00004571"/>
    </source>
</evidence>
<accession>A0A060BFG5</accession>
<evidence type="ECO:0000256" key="3">
    <source>
        <dbReference type="ARBA" id="ARBA00022448"/>
    </source>
</evidence>
<feature type="signal peptide" evidence="11">
    <location>
        <begin position="1"/>
        <end position="23"/>
    </location>
</feature>
<evidence type="ECO:0000256" key="9">
    <source>
        <dbReference type="ARBA" id="ARBA00023237"/>
    </source>
</evidence>
<evidence type="ECO:0000256" key="5">
    <source>
        <dbReference type="ARBA" id="ARBA00022692"/>
    </source>
</evidence>
<dbReference type="Gene3D" id="3.30.1330.60">
    <property type="entry name" value="OmpA-like domain"/>
    <property type="match status" value="1"/>
</dbReference>
<dbReference type="InterPro" id="IPR006665">
    <property type="entry name" value="OmpA-like"/>
</dbReference>
<evidence type="ECO:0000256" key="2">
    <source>
        <dbReference type="ARBA" id="ARBA00005710"/>
    </source>
</evidence>
<dbReference type="CDD" id="cd07185">
    <property type="entry name" value="OmpA_C-like"/>
    <property type="match status" value="1"/>
</dbReference>
<dbReference type="PROSITE" id="PS01068">
    <property type="entry name" value="OMPA_1"/>
    <property type="match status" value="1"/>
</dbReference>
<evidence type="ECO:0000256" key="10">
    <source>
        <dbReference type="PROSITE-ProRule" id="PRU00473"/>
    </source>
</evidence>
<evidence type="ECO:0000256" key="4">
    <source>
        <dbReference type="ARBA" id="ARBA00022452"/>
    </source>
</evidence>
<keyword evidence="8 10" id="KW-0472">Membrane</keyword>
<evidence type="ECO:0000313" key="13">
    <source>
        <dbReference type="EMBL" id="AIA81144.1"/>
    </source>
</evidence>
<feature type="domain" description="OmpA-like" evidence="12">
    <location>
        <begin position="212"/>
        <end position="340"/>
    </location>
</feature>
<dbReference type="Gene3D" id="2.40.160.20">
    <property type="match status" value="1"/>
</dbReference>
<dbReference type="PANTHER" id="PTHR30329:SF21">
    <property type="entry name" value="LIPOPROTEIN YIAD-RELATED"/>
    <property type="match status" value="1"/>
</dbReference>
<comment type="similarity">
    <text evidence="2">Belongs to the outer membrane OOP (TC 1.B.6) superfamily. OmpA family.</text>
</comment>
<evidence type="ECO:0000256" key="6">
    <source>
        <dbReference type="ARBA" id="ARBA00023065"/>
    </source>
</evidence>
<dbReference type="GO" id="GO:0006811">
    <property type="term" value="P:monoatomic ion transport"/>
    <property type="evidence" value="ECO:0007669"/>
    <property type="project" value="UniProtKB-KW"/>
</dbReference>
<sequence length="344" mass="36040">MMKMAPSLIAIAMAAMGATAAHAADDIYFGAGAGAAHFNGLNKIGGGGYAGTEDAAAANAFVGYNFTENFGTEFGYQYAGRGNTDGLRYENQGATLSGIARLPLGGDFSAFAEGGAYWAHTDGLGTSDTKVSPLAGLGVTYKVNDALDLQARYRYMWDVADLHAGDAPDDVRYKSNQSVATLEAVYHPFRTSYVAPAPAPVVEEAPAPAPQVVEKSFALNSDVLFAFGKDSLKPEGVAALNGLYQQIVEFQPKDGNAVVVGYTDRIGSDAYNQKLSEARARTVANFLVSKGMAASKVAVEGRGEANPVTGTKCNGVKAKAQLISCLAPDRRVEVRVSGVQEVQK</sequence>
<dbReference type="SUPFAM" id="SSF56925">
    <property type="entry name" value="OMPA-like"/>
    <property type="match status" value="1"/>
</dbReference>
<keyword evidence="11" id="KW-0732">Signal</keyword>
<organism evidence="13">
    <name type="scientific">Aeromonas hydrophila</name>
    <dbReference type="NCBI Taxonomy" id="644"/>
    <lineage>
        <taxon>Bacteria</taxon>
        <taxon>Pseudomonadati</taxon>
        <taxon>Pseudomonadota</taxon>
        <taxon>Gammaproteobacteria</taxon>
        <taxon>Aeromonadales</taxon>
        <taxon>Aeromonadaceae</taxon>
        <taxon>Aeromonas</taxon>
    </lineage>
</organism>
<evidence type="ECO:0000256" key="7">
    <source>
        <dbReference type="ARBA" id="ARBA00023114"/>
    </source>
</evidence>
<evidence type="ECO:0000256" key="8">
    <source>
        <dbReference type="ARBA" id="ARBA00023136"/>
    </source>
</evidence>
<gene>
    <name evidence="13" type="primary">ompA</name>
</gene>
<dbReference type="Pfam" id="PF01389">
    <property type="entry name" value="OmpA_membrane"/>
    <property type="match status" value="1"/>
</dbReference>
<dbReference type="Pfam" id="PF00691">
    <property type="entry name" value="OmpA"/>
    <property type="match status" value="1"/>
</dbReference>
<dbReference type="PROSITE" id="PS51123">
    <property type="entry name" value="OMPA_2"/>
    <property type="match status" value="1"/>
</dbReference>
<protein>
    <submittedName>
        <fullName evidence="13">Outer membrane protein A</fullName>
    </submittedName>
</protein>
<keyword evidence="4" id="KW-1134">Transmembrane beta strand</keyword>
<dbReference type="AlphaFoldDB" id="A0A060BFG5"/>
<proteinExistence type="inferred from homology"/>
<dbReference type="PRINTS" id="PR01021">
    <property type="entry name" value="OMPADOMAIN"/>
</dbReference>
<dbReference type="InterPro" id="IPR011250">
    <property type="entry name" value="OMP/PagP_B-barrel"/>
</dbReference>